<name>A0A8K0UE60_9AGAR</name>
<comment type="caution">
    <text evidence="2">The sequence shown here is derived from an EMBL/GenBank/DDBJ whole genome shotgun (WGS) entry which is preliminary data.</text>
</comment>
<proteinExistence type="predicted"/>
<evidence type="ECO:0000256" key="1">
    <source>
        <dbReference type="SAM" id="MobiDB-lite"/>
    </source>
</evidence>
<sequence>MDCRRPTPEPVYLNALCKDNPTRKLRARAKVDASEGRDGERARPDEVMQNLSLKEREAGSSRSTSAMSIPRRAPTQDRADAESQGQICSPVAAVEASSSTLALPFAVGPPPWLEPQRSVAVTSGRAVVETPSTVRTNGEDEERNSDKDNSCWTLTKGVRESAIRPRRLSVQPQDIPAKCSNKLKTSPTCSPRPMHCTHTGSFPFVNAVRSETWGVVPAQAGFLYLERVWRGEGEFDAESHGNMLPSIRQVLDVA</sequence>
<dbReference type="AlphaFoldDB" id="A0A8K0UE60"/>
<accession>A0A8K0UE60</accession>
<dbReference type="Proteomes" id="UP000813824">
    <property type="component" value="Unassembled WGS sequence"/>
</dbReference>
<keyword evidence="3" id="KW-1185">Reference proteome</keyword>
<organism evidence="2 3">
    <name type="scientific">Cristinia sonorae</name>
    <dbReference type="NCBI Taxonomy" id="1940300"/>
    <lineage>
        <taxon>Eukaryota</taxon>
        <taxon>Fungi</taxon>
        <taxon>Dikarya</taxon>
        <taxon>Basidiomycota</taxon>
        <taxon>Agaricomycotina</taxon>
        <taxon>Agaricomycetes</taxon>
        <taxon>Agaricomycetidae</taxon>
        <taxon>Agaricales</taxon>
        <taxon>Pleurotineae</taxon>
        <taxon>Stephanosporaceae</taxon>
        <taxon>Cristinia</taxon>
    </lineage>
</organism>
<feature type="compositionally biased region" description="Basic and acidic residues" evidence="1">
    <location>
        <begin position="29"/>
        <end position="46"/>
    </location>
</feature>
<feature type="region of interest" description="Disordered" evidence="1">
    <location>
        <begin position="23"/>
        <end position="86"/>
    </location>
</feature>
<gene>
    <name evidence="2" type="ORF">BXZ70DRAFT_1013080</name>
</gene>
<protein>
    <submittedName>
        <fullName evidence="2">Uncharacterized protein</fullName>
    </submittedName>
</protein>
<evidence type="ECO:0000313" key="2">
    <source>
        <dbReference type="EMBL" id="KAH8075983.1"/>
    </source>
</evidence>
<reference evidence="2" key="1">
    <citation type="journal article" date="2021" name="New Phytol.">
        <title>Evolutionary innovations through gain and loss of genes in the ectomycorrhizal Boletales.</title>
        <authorList>
            <person name="Wu G."/>
            <person name="Miyauchi S."/>
            <person name="Morin E."/>
            <person name="Kuo A."/>
            <person name="Drula E."/>
            <person name="Varga T."/>
            <person name="Kohler A."/>
            <person name="Feng B."/>
            <person name="Cao Y."/>
            <person name="Lipzen A."/>
            <person name="Daum C."/>
            <person name="Hundley H."/>
            <person name="Pangilinan J."/>
            <person name="Johnson J."/>
            <person name="Barry K."/>
            <person name="LaButti K."/>
            <person name="Ng V."/>
            <person name="Ahrendt S."/>
            <person name="Min B."/>
            <person name="Choi I.G."/>
            <person name="Park H."/>
            <person name="Plett J.M."/>
            <person name="Magnuson J."/>
            <person name="Spatafora J.W."/>
            <person name="Nagy L.G."/>
            <person name="Henrissat B."/>
            <person name="Grigoriev I.V."/>
            <person name="Yang Z.L."/>
            <person name="Xu J."/>
            <person name="Martin F.M."/>
        </authorList>
    </citation>
    <scope>NUCLEOTIDE SEQUENCE</scope>
    <source>
        <strain evidence="2">KKN 215</strain>
    </source>
</reference>
<dbReference type="EMBL" id="JAEVFJ010000068">
    <property type="protein sequence ID" value="KAH8075983.1"/>
    <property type="molecule type" value="Genomic_DNA"/>
</dbReference>
<evidence type="ECO:0000313" key="3">
    <source>
        <dbReference type="Proteomes" id="UP000813824"/>
    </source>
</evidence>